<organism evidence="7 8">
    <name type="scientific">Rhodocyclus tenuis</name>
    <name type="common">Rhodospirillum tenue</name>
    <dbReference type="NCBI Taxonomy" id="1066"/>
    <lineage>
        <taxon>Bacteria</taxon>
        <taxon>Pseudomonadati</taxon>
        <taxon>Pseudomonadota</taxon>
        <taxon>Betaproteobacteria</taxon>
        <taxon>Rhodocyclales</taxon>
        <taxon>Rhodocyclaceae</taxon>
        <taxon>Rhodocyclus</taxon>
    </lineage>
</organism>
<dbReference type="EMBL" id="JACIGE010000014">
    <property type="protein sequence ID" value="MBB4248779.1"/>
    <property type="molecule type" value="Genomic_DNA"/>
</dbReference>
<evidence type="ECO:0000259" key="6">
    <source>
        <dbReference type="SMART" id="SM00528"/>
    </source>
</evidence>
<keyword evidence="3" id="KW-0963">Cytoplasm</keyword>
<dbReference type="Gene3D" id="4.10.430.30">
    <property type="match status" value="1"/>
</dbReference>
<comment type="subcellular location">
    <subcellularLocation>
        <location evidence="1">Cytoplasm</location>
        <location evidence="1">Nucleoid</location>
    </subcellularLocation>
</comment>
<keyword evidence="8" id="KW-1185">Reference proteome</keyword>
<comment type="similarity">
    <text evidence="2">Belongs to the histone-like protein H-NS family.</text>
</comment>
<proteinExistence type="inferred from homology"/>
<reference evidence="7 8" key="1">
    <citation type="submission" date="2020-08" db="EMBL/GenBank/DDBJ databases">
        <title>Genome sequencing of Purple Non-Sulfur Bacteria from various extreme environments.</title>
        <authorList>
            <person name="Mayer M."/>
        </authorList>
    </citation>
    <scope>NUCLEOTIDE SEQUENCE [LARGE SCALE GENOMIC DNA]</scope>
    <source>
        <strain evidence="7 8">2761</strain>
    </source>
</reference>
<protein>
    <submittedName>
        <fullName evidence="7">DNA-binding protein H-NS</fullName>
    </submittedName>
</protein>
<gene>
    <name evidence="7" type="ORF">GGD90_003179</name>
</gene>
<comment type="caution">
    <text evidence="7">The sequence shown here is derived from an EMBL/GenBank/DDBJ whole genome shotgun (WGS) entry which is preliminary data.</text>
</comment>
<dbReference type="Pfam" id="PF00816">
    <property type="entry name" value="Histone_HNS"/>
    <property type="match status" value="1"/>
</dbReference>
<feature type="domain" description="DNA-binding protein H-NS-like C-terminal" evidence="6">
    <location>
        <begin position="52"/>
        <end position="91"/>
    </location>
</feature>
<keyword evidence="4 7" id="KW-0238">DNA-binding</keyword>
<sequence length="91" mass="10182">MSSLAELIAQKEELEKQIEAIKQKERKEAIAYVRTVIESFEVTPDELFGKPKGGKSAVAAKYRDPVTGKTWSGRGRAPTWLEGKNKEDFAI</sequence>
<evidence type="ECO:0000313" key="8">
    <source>
        <dbReference type="Proteomes" id="UP000587070"/>
    </source>
</evidence>
<dbReference type="RefSeq" id="WP_153117659.1">
    <property type="nucleotide sequence ID" value="NZ_JACIGE010000014.1"/>
</dbReference>
<evidence type="ECO:0000256" key="2">
    <source>
        <dbReference type="ARBA" id="ARBA00010610"/>
    </source>
</evidence>
<evidence type="ECO:0000256" key="4">
    <source>
        <dbReference type="ARBA" id="ARBA00023125"/>
    </source>
</evidence>
<keyword evidence="5" id="KW-0175">Coiled coil</keyword>
<evidence type="ECO:0000256" key="3">
    <source>
        <dbReference type="ARBA" id="ARBA00022490"/>
    </source>
</evidence>
<accession>A0A840GKU2</accession>
<evidence type="ECO:0000256" key="5">
    <source>
        <dbReference type="SAM" id="Coils"/>
    </source>
</evidence>
<dbReference type="SMART" id="SM00528">
    <property type="entry name" value="HNS"/>
    <property type="match status" value="1"/>
</dbReference>
<dbReference type="PANTHER" id="PTHR38097:SF2">
    <property type="entry name" value="DNA-BINDING PROTEIN STPA"/>
    <property type="match status" value="1"/>
</dbReference>
<evidence type="ECO:0000313" key="7">
    <source>
        <dbReference type="EMBL" id="MBB4248779.1"/>
    </source>
</evidence>
<dbReference type="Proteomes" id="UP000587070">
    <property type="component" value="Unassembled WGS sequence"/>
</dbReference>
<dbReference type="GO" id="GO:0009295">
    <property type="term" value="C:nucleoid"/>
    <property type="evidence" value="ECO:0007669"/>
    <property type="project" value="UniProtKB-SubCell"/>
</dbReference>
<dbReference type="AlphaFoldDB" id="A0A840GKU2"/>
<dbReference type="OrthoDB" id="5297879at2"/>
<dbReference type="PANTHER" id="PTHR38097">
    <property type="match status" value="1"/>
</dbReference>
<dbReference type="SUPFAM" id="SSF81273">
    <property type="entry name" value="H-NS histone-like proteins"/>
    <property type="match status" value="1"/>
</dbReference>
<dbReference type="InterPro" id="IPR027444">
    <property type="entry name" value="H-NS_C_dom"/>
</dbReference>
<dbReference type="GO" id="GO:0003677">
    <property type="term" value="F:DNA binding"/>
    <property type="evidence" value="ECO:0007669"/>
    <property type="project" value="UniProtKB-KW"/>
</dbReference>
<name>A0A840GKU2_RHOTE</name>
<feature type="coiled-coil region" evidence="5">
    <location>
        <begin position="4"/>
        <end position="31"/>
    </location>
</feature>
<evidence type="ECO:0000256" key="1">
    <source>
        <dbReference type="ARBA" id="ARBA00004453"/>
    </source>
</evidence>